<name>A0A9Q0CTA6_9POAL</name>
<dbReference type="SUPFAM" id="SSF56235">
    <property type="entry name" value="N-terminal nucleophile aminohydrolases (Ntn hydrolases)"/>
    <property type="match status" value="1"/>
</dbReference>
<dbReference type="PANTHER" id="PTHR45952">
    <property type="entry name" value="ALUMINUM INDUCED PROTEIN WITH YGL AND LRDR MOTIFS"/>
    <property type="match status" value="1"/>
</dbReference>
<dbReference type="OrthoDB" id="2019121at2759"/>
<accession>A0A9Q0CTA6</accession>
<dbReference type="Gene3D" id="3.60.20.10">
    <property type="entry name" value="Glutamine Phosphoribosylpyrophosphate, subunit 1, domain 1"/>
    <property type="match status" value="1"/>
</dbReference>
<gene>
    <name evidence="3" type="ORF">LUZ63_007982</name>
</gene>
<reference evidence="3" key="1">
    <citation type="journal article" date="2022" name="Cell">
        <title>Repeat-based holocentromeres influence genome architecture and karyotype evolution.</title>
        <authorList>
            <person name="Hofstatter P.G."/>
            <person name="Thangavel G."/>
            <person name="Lux T."/>
            <person name="Neumann P."/>
            <person name="Vondrak T."/>
            <person name="Novak P."/>
            <person name="Zhang M."/>
            <person name="Costa L."/>
            <person name="Castellani M."/>
            <person name="Scott A."/>
            <person name="Toegelov H."/>
            <person name="Fuchs J."/>
            <person name="Mata-Sucre Y."/>
            <person name="Dias Y."/>
            <person name="Vanzela A.L.L."/>
            <person name="Huettel B."/>
            <person name="Almeida C.C.S."/>
            <person name="Simkova H."/>
            <person name="Souza G."/>
            <person name="Pedrosa-Harand A."/>
            <person name="Macas J."/>
            <person name="Mayer K.F.X."/>
            <person name="Houben A."/>
            <person name="Marques A."/>
        </authorList>
    </citation>
    <scope>NUCLEOTIDE SEQUENCE</scope>
    <source>
        <strain evidence="3">RhyBre1mFocal</strain>
    </source>
</reference>
<evidence type="ECO:0000256" key="1">
    <source>
        <dbReference type="SAM" id="MobiDB-lite"/>
    </source>
</evidence>
<dbReference type="Proteomes" id="UP001151287">
    <property type="component" value="Unassembled WGS sequence"/>
</dbReference>
<keyword evidence="4" id="KW-1185">Reference proteome</keyword>
<comment type="caution">
    <text evidence="3">The sequence shown here is derived from an EMBL/GenBank/DDBJ whole genome shotgun (WGS) entry which is preliminary data.</text>
</comment>
<dbReference type="SMART" id="SM01172">
    <property type="entry name" value="DUF3700"/>
    <property type="match status" value="1"/>
</dbReference>
<dbReference type="Pfam" id="PF12481">
    <property type="entry name" value="DUF3700"/>
    <property type="match status" value="1"/>
</dbReference>
<dbReference type="EMBL" id="JAMQYH010000002">
    <property type="protein sequence ID" value="KAJ1699470.1"/>
    <property type="molecule type" value="Genomic_DNA"/>
</dbReference>
<proteinExistence type="predicted"/>
<sequence length="256" mass="27582">MLAIFDQTVAKCPEGLKSPEGHVGAVSGVGPLTQLFASSNEGAVTVSLGSSGAIAYDSSNQNPFLPRLFGAVDDIFCLFQGTLDNITSLKQQYGLSNNSTANEVIILIEAYRSLRDRGPFHPSNVARDLSGRFAFILFDTSRKATFIATDEEGSVPFFWGTNSEDHMILSNDVEIVKQSCGKSFAPFPKGCYFTTNGGLKSFEHPSKEMKAMPRVDSQGQVCGANYQVDTETKKETKKGTGGMPRVGSAADWSSSY</sequence>
<organism evidence="3 4">
    <name type="scientific">Rhynchospora breviuscula</name>
    <dbReference type="NCBI Taxonomy" id="2022672"/>
    <lineage>
        <taxon>Eukaryota</taxon>
        <taxon>Viridiplantae</taxon>
        <taxon>Streptophyta</taxon>
        <taxon>Embryophyta</taxon>
        <taxon>Tracheophyta</taxon>
        <taxon>Spermatophyta</taxon>
        <taxon>Magnoliopsida</taxon>
        <taxon>Liliopsida</taxon>
        <taxon>Poales</taxon>
        <taxon>Cyperaceae</taxon>
        <taxon>Cyperoideae</taxon>
        <taxon>Rhynchosporeae</taxon>
        <taxon>Rhynchospora</taxon>
    </lineage>
</organism>
<protein>
    <recommendedName>
        <fullName evidence="2">DUF3700 domain-containing protein</fullName>
    </recommendedName>
</protein>
<dbReference type="AlphaFoldDB" id="A0A9Q0CTA6"/>
<dbReference type="InterPro" id="IPR029055">
    <property type="entry name" value="Ntn_hydrolases_N"/>
</dbReference>
<evidence type="ECO:0000259" key="2">
    <source>
        <dbReference type="SMART" id="SM01172"/>
    </source>
</evidence>
<feature type="region of interest" description="Disordered" evidence="1">
    <location>
        <begin position="231"/>
        <end position="256"/>
    </location>
</feature>
<dbReference type="PANTHER" id="PTHR45952:SF4">
    <property type="entry name" value="ALUMINUM INDUCED PROTEIN WITH YGL AND LRDR MOTIFS"/>
    <property type="match status" value="1"/>
</dbReference>
<feature type="domain" description="DUF3700" evidence="2">
    <location>
        <begin position="2"/>
        <end position="228"/>
    </location>
</feature>
<evidence type="ECO:0000313" key="3">
    <source>
        <dbReference type="EMBL" id="KAJ1699470.1"/>
    </source>
</evidence>
<evidence type="ECO:0000313" key="4">
    <source>
        <dbReference type="Proteomes" id="UP001151287"/>
    </source>
</evidence>
<dbReference type="InterPro" id="IPR044828">
    <property type="entry name" value="TSJT1-like"/>
</dbReference>
<dbReference type="InterPro" id="IPR024286">
    <property type="entry name" value="DUF3700"/>
</dbReference>